<organism evidence="1 2">
    <name type="scientific">Clavispora lusitaniae</name>
    <name type="common">Candida lusitaniae</name>
    <dbReference type="NCBI Taxonomy" id="36911"/>
    <lineage>
        <taxon>Eukaryota</taxon>
        <taxon>Fungi</taxon>
        <taxon>Dikarya</taxon>
        <taxon>Ascomycota</taxon>
        <taxon>Saccharomycotina</taxon>
        <taxon>Pichiomycetes</taxon>
        <taxon>Metschnikowiaceae</taxon>
        <taxon>Clavispora</taxon>
    </lineage>
</organism>
<dbReference type="Proteomes" id="UP000326582">
    <property type="component" value="Chromosome 1"/>
</dbReference>
<gene>
    <name evidence="1" type="ORF">EJF14_10737</name>
</gene>
<reference evidence="2" key="1">
    <citation type="journal article" date="2019" name="MBio">
        <title>Comparative genomics for the elucidation of multidrug resistance (MDR) in Candida lusitaniae.</title>
        <authorList>
            <person name="Kannan A."/>
            <person name="Asner S.A."/>
            <person name="Trachsel E."/>
            <person name="Kelly S."/>
            <person name="Parker J."/>
            <person name="Sanglard D."/>
        </authorList>
    </citation>
    <scope>NUCLEOTIDE SEQUENCE [LARGE SCALE GENOMIC DNA]</scope>
    <source>
        <strain evidence="2">P1</strain>
    </source>
</reference>
<proteinExistence type="predicted"/>
<sequence length="316" mass="35538">MVPDSSVQKRKAILPSFPELINSCMNKPQTQIVLWTPTVINSSTLKSPMWSGITQAPDRPFLHLQSRYEPQKFHDSMPRTMVSLSKPPNITPTPSIVLNRNLETRPEADWAPKYSMMNSSGMKTPQSEHRVLATPSPVNMEKSQSEYITPETSPARMIRCQSEYITSKNSPVGIKKSSEEKTNDPSSAGKVRKLHSKLKTMPPKSSQQGERDDHGILSFTVKPTGPQNIDEQSLTRFPHHLNKGLSAKSNLSCSQCGFTKTPEWRSGPSGNRTLCNACGLFYSKLLRRWGRQIANEKFSKRKQSGNPRDRRMLADD</sequence>
<keyword evidence="2" id="KW-1185">Reference proteome</keyword>
<protein>
    <submittedName>
        <fullName evidence="1">Biofilm regulator</fullName>
    </submittedName>
</protein>
<evidence type="ECO:0000313" key="1">
    <source>
        <dbReference type="EMBL" id="QFZ25634.1"/>
    </source>
</evidence>
<evidence type="ECO:0000313" key="2">
    <source>
        <dbReference type="Proteomes" id="UP000326582"/>
    </source>
</evidence>
<name>A0ACD0WDM7_CLALS</name>
<dbReference type="EMBL" id="CP038484">
    <property type="protein sequence ID" value="QFZ25634.1"/>
    <property type="molecule type" value="Genomic_DNA"/>
</dbReference>
<accession>A0ACD0WDM7</accession>